<dbReference type="AlphaFoldDB" id="A0A517MN91"/>
<name>A0A517MN91_9BACT</name>
<accession>A0A517MN91</accession>
<proteinExistence type="predicted"/>
<dbReference type="Proteomes" id="UP000320672">
    <property type="component" value="Chromosome"/>
</dbReference>
<gene>
    <name evidence="2" type="ORF">FF011L_51610</name>
</gene>
<organism evidence="2 3">
    <name type="scientific">Roseimaritima multifibrata</name>
    <dbReference type="NCBI Taxonomy" id="1930274"/>
    <lineage>
        <taxon>Bacteria</taxon>
        <taxon>Pseudomonadati</taxon>
        <taxon>Planctomycetota</taxon>
        <taxon>Planctomycetia</taxon>
        <taxon>Pirellulales</taxon>
        <taxon>Pirellulaceae</taxon>
        <taxon>Roseimaritima</taxon>
    </lineage>
</organism>
<evidence type="ECO:0000313" key="2">
    <source>
        <dbReference type="EMBL" id="QDS96353.1"/>
    </source>
</evidence>
<reference evidence="2 3" key="1">
    <citation type="submission" date="2019-02" db="EMBL/GenBank/DDBJ databases">
        <title>Deep-cultivation of Planctomycetes and their phenomic and genomic characterization uncovers novel biology.</title>
        <authorList>
            <person name="Wiegand S."/>
            <person name="Jogler M."/>
            <person name="Boedeker C."/>
            <person name="Pinto D."/>
            <person name="Vollmers J."/>
            <person name="Rivas-Marin E."/>
            <person name="Kohn T."/>
            <person name="Peeters S.H."/>
            <person name="Heuer A."/>
            <person name="Rast P."/>
            <person name="Oberbeckmann S."/>
            <person name="Bunk B."/>
            <person name="Jeske O."/>
            <person name="Meyerdierks A."/>
            <person name="Storesund J.E."/>
            <person name="Kallscheuer N."/>
            <person name="Luecker S."/>
            <person name="Lage O.M."/>
            <person name="Pohl T."/>
            <person name="Merkel B.J."/>
            <person name="Hornburger P."/>
            <person name="Mueller R.-W."/>
            <person name="Bruemmer F."/>
            <person name="Labrenz M."/>
            <person name="Spormann A.M."/>
            <person name="Op den Camp H."/>
            <person name="Overmann J."/>
            <person name="Amann R."/>
            <person name="Jetten M.S.M."/>
            <person name="Mascher T."/>
            <person name="Medema M.H."/>
            <person name="Devos D.P."/>
            <person name="Kaster A.-K."/>
            <person name="Ovreas L."/>
            <person name="Rohde M."/>
            <person name="Galperin M.Y."/>
            <person name="Jogler C."/>
        </authorList>
    </citation>
    <scope>NUCLEOTIDE SEQUENCE [LARGE SCALE GENOMIC DNA]</scope>
    <source>
        <strain evidence="2 3">FF011L</strain>
    </source>
</reference>
<evidence type="ECO:0000256" key="1">
    <source>
        <dbReference type="SAM" id="MobiDB-lite"/>
    </source>
</evidence>
<protein>
    <submittedName>
        <fullName evidence="2">Uncharacterized protein</fullName>
    </submittedName>
</protein>
<keyword evidence="3" id="KW-1185">Reference proteome</keyword>
<sequence length="233" mass="27112">MPDSEAVATPKNKLKRNSPTRNAMKLRTPVTFRIHRNLDYPASQKRHQYNKKSHASFRKSITKNRQPATAPSCNHISLLRHQPWNVLPHIEHHRFIQTIHEKKTVSCPRKPTLLISPGNQTYRMVTSWKPRDNITQTPAFQENQCSNRRVPLPAELEREVRWLTKFGTKSRRTPIPFVAPPCKNAITTVIKIHTQTPMHAIDFPVLVKRRRKTANNCLPPLHSNVLSRFAYRH</sequence>
<dbReference type="EMBL" id="CP036262">
    <property type="protein sequence ID" value="QDS96353.1"/>
    <property type="molecule type" value="Genomic_DNA"/>
</dbReference>
<dbReference type="KEGG" id="rml:FF011L_51610"/>
<feature type="region of interest" description="Disordered" evidence="1">
    <location>
        <begin position="1"/>
        <end position="23"/>
    </location>
</feature>
<evidence type="ECO:0000313" key="3">
    <source>
        <dbReference type="Proteomes" id="UP000320672"/>
    </source>
</evidence>